<sequence>MYIYLAILEHHVKVDNQLKEYFKEKEIKILKNYSYLGMLKIESSKELDSNNLRYIKNLEQDLPMGPATES</sequence>
<comment type="caution">
    <text evidence="1">The sequence shown here is derived from an EMBL/GenBank/DDBJ whole genome shotgun (WGS) entry which is preliminary data.</text>
</comment>
<gene>
    <name evidence="1" type="ORF">DSM02_3969</name>
</gene>
<dbReference type="EMBL" id="QOVK01000032">
    <property type="protein sequence ID" value="RXG12123.1"/>
    <property type="molecule type" value="Genomic_DNA"/>
</dbReference>
<organism evidence="1 2">
    <name type="scientific">Leeuwenhoekiella polynyae</name>
    <dbReference type="NCBI Taxonomy" id="1550906"/>
    <lineage>
        <taxon>Bacteria</taxon>
        <taxon>Pseudomonadati</taxon>
        <taxon>Bacteroidota</taxon>
        <taxon>Flavobacteriia</taxon>
        <taxon>Flavobacteriales</taxon>
        <taxon>Flavobacteriaceae</taxon>
        <taxon>Leeuwenhoekiella</taxon>
    </lineage>
</organism>
<evidence type="ECO:0000313" key="1">
    <source>
        <dbReference type="EMBL" id="RXG12123.1"/>
    </source>
</evidence>
<protein>
    <submittedName>
        <fullName evidence="1">Uncharacterized protein</fullName>
    </submittedName>
</protein>
<name>A0A4Q0NRX4_9FLAO</name>
<dbReference type="AlphaFoldDB" id="A0A4Q0NRX4"/>
<proteinExistence type="predicted"/>
<evidence type="ECO:0000313" key="2">
    <source>
        <dbReference type="Proteomes" id="UP000289859"/>
    </source>
</evidence>
<dbReference type="Proteomes" id="UP000289859">
    <property type="component" value="Unassembled WGS sequence"/>
</dbReference>
<dbReference type="RefSeq" id="WP_128767147.1">
    <property type="nucleotide sequence ID" value="NZ_JBHUOO010000017.1"/>
</dbReference>
<keyword evidence="2" id="KW-1185">Reference proteome</keyword>
<reference evidence="1 2" key="1">
    <citation type="submission" date="2018-07" db="EMBL/GenBank/DDBJ databases">
        <title>Leeuwenhoekiella genomics.</title>
        <authorList>
            <person name="Tahon G."/>
            <person name="Willems A."/>
        </authorList>
    </citation>
    <scope>NUCLEOTIDE SEQUENCE [LARGE SCALE GENOMIC DNA]</scope>
    <source>
        <strain evidence="1 2">LMG 29608</strain>
    </source>
</reference>
<accession>A0A4Q0NRX4</accession>